<dbReference type="RefSeq" id="WP_147167988.1">
    <property type="nucleotide sequence ID" value="NZ_VOOR01000026.1"/>
</dbReference>
<dbReference type="GO" id="GO:0004197">
    <property type="term" value="F:cysteine-type endopeptidase activity"/>
    <property type="evidence" value="ECO:0007669"/>
    <property type="project" value="InterPro"/>
</dbReference>
<reference evidence="4 5" key="1">
    <citation type="submission" date="2019-08" db="EMBL/GenBank/DDBJ databases">
        <title>Genome of Phaeodactylibacter luteus.</title>
        <authorList>
            <person name="Bowman J.P."/>
        </authorList>
    </citation>
    <scope>NUCLEOTIDE SEQUENCE [LARGE SCALE GENOMIC DNA]</scope>
    <source>
        <strain evidence="4 5">KCTC 42180</strain>
    </source>
</reference>
<proteinExistence type="predicted"/>
<dbReference type="AlphaFoldDB" id="A0A5C6RKC6"/>
<accession>A0A5C6RKC6</accession>
<evidence type="ECO:0000313" key="5">
    <source>
        <dbReference type="Proteomes" id="UP000321580"/>
    </source>
</evidence>
<keyword evidence="5" id="KW-1185">Reference proteome</keyword>
<dbReference type="GO" id="GO:0005737">
    <property type="term" value="C:cytoplasm"/>
    <property type="evidence" value="ECO:0007669"/>
    <property type="project" value="TreeGrafter"/>
</dbReference>
<dbReference type="InterPro" id="IPR029030">
    <property type="entry name" value="Caspase-like_dom_sf"/>
</dbReference>
<feature type="domain" description="Peptidase C14 caspase" evidence="3">
    <location>
        <begin position="24"/>
        <end position="231"/>
    </location>
</feature>
<gene>
    <name evidence="4" type="ORF">FRY97_13055</name>
</gene>
<protein>
    <recommendedName>
        <fullName evidence="3">Peptidase C14 caspase domain-containing protein</fullName>
    </recommendedName>
</protein>
<evidence type="ECO:0000259" key="3">
    <source>
        <dbReference type="Pfam" id="PF00656"/>
    </source>
</evidence>
<dbReference type="PANTHER" id="PTHR48104:SF30">
    <property type="entry name" value="METACASPASE-1"/>
    <property type="match status" value="1"/>
</dbReference>
<evidence type="ECO:0000256" key="2">
    <source>
        <dbReference type="SAM" id="MobiDB-lite"/>
    </source>
</evidence>
<name>A0A5C6RKC6_9BACT</name>
<feature type="region of interest" description="Disordered" evidence="2">
    <location>
        <begin position="463"/>
        <end position="489"/>
    </location>
</feature>
<dbReference type="Gene3D" id="3.40.50.1460">
    <property type="match status" value="1"/>
</dbReference>
<dbReference type="EMBL" id="VOOR01000026">
    <property type="protein sequence ID" value="TXB62663.1"/>
    <property type="molecule type" value="Genomic_DNA"/>
</dbReference>
<evidence type="ECO:0000313" key="4">
    <source>
        <dbReference type="EMBL" id="TXB62663.1"/>
    </source>
</evidence>
<dbReference type="InterPro" id="IPR011600">
    <property type="entry name" value="Pept_C14_caspase"/>
</dbReference>
<organism evidence="4 5">
    <name type="scientific">Phaeodactylibacter luteus</name>
    <dbReference type="NCBI Taxonomy" id="1564516"/>
    <lineage>
        <taxon>Bacteria</taxon>
        <taxon>Pseudomonadati</taxon>
        <taxon>Bacteroidota</taxon>
        <taxon>Saprospiria</taxon>
        <taxon>Saprospirales</taxon>
        <taxon>Haliscomenobacteraceae</taxon>
        <taxon>Phaeodactylibacter</taxon>
    </lineage>
</organism>
<dbReference type="PANTHER" id="PTHR48104">
    <property type="entry name" value="METACASPASE-4"/>
    <property type="match status" value="1"/>
</dbReference>
<comment type="caution">
    <text evidence="4">The sequence shown here is derived from an EMBL/GenBank/DDBJ whole genome shotgun (WGS) entry which is preliminary data.</text>
</comment>
<dbReference type="Proteomes" id="UP000321580">
    <property type="component" value="Unassembled WGS sequence"/>
</dbReference>
<sequence length="660" mass="74305">MPPQRGMELSSSYQEGGPAQGRNHLLIIGIDDYLHWPRLHNAVRDARTFAEALCRHYQFEEADVLKLFNEEATEGGIYQAIRELKRRVGPNDSLIVYFSGHGHYDREFDEGYWVPYNGGRDAEETYISNANILKRINALDGHHILLIVDSCFSGSLLTTTRSAQVDEHFPSRRVLCSGRLEAVSDGAPGTHSPFAHLLIARLRENTAPALDTTTLIQHIKAHIGKQSKQAPVDGRLQHSADRGGEFMFHLKVGEADYWARISQQGGIEGYEQYLNTYPQGKYAAEAARQLLLLREDAVWARARQNHNELAYRNYLRQYAGTGKYLQAAEEQLQGLEAQQEERRKVLEKLAQQDAEREGIQQKFQQLVDEAEGLFQQEQLEPARGRYRESLQYYMDGFTPSYSYIEEQINLCANGLAFLQHIQKGREAMGRGNHRLALQYFQEAARHGDDPKLEDLIRVCRQKLGQQQARPEPENQQQARASSSRGADGANAAKTGRLILKMMGWGIGAIIVLALIGIYWPGEDPAYPPAAYTPPGQEAQGLGGSPTEALPSSYTALVVGSWSLEDILINGQPYSYVTGDFLNWEQYGYTFYANGAALSRTPQGNEQQTYRIQGDYIYVHSPIWGGSPGLIRQLDRHHMKLLFYIPDGMGGTMAYEVSFTR</sequence>
<feature type="compositionally biased region" description="Low complexity" evidence="2">
    <location>
        <begin position="474"/>
        <end position="489"/>
    </location>
</feature>
<dbReference type="OrthoDB" id="976443at2"/>
<evidence type="ECO:0000256" key="1">
    <source>
        <dbReference type="SAM" id="Coils"/>
    </source>
</evidence>
<dbReference type="Pfam" id="PF00656">
    <property type="entry name" value="Peptidase_C14"/>
    <property type="match status" value="1"/>
</dbReference>
<dbReference type="GO" id="GO:0006508">
    <property type="term" value="P:proteolysis"/>
    <property type="evidence" value="ECO:0007669"/>
    <property type="project" value="InterPro"/>
</dbReference>
<dbReference type="SUPFAM" id="SSF52129">
    <property type="entry name" value="Caspase-like"/>
    <property type="match status" value="1"/>
</dbReference>
<keyword evidence="1" id="KW-0175">Coiled coil</keyword>
<dbReference type="InterPro" id="IPR050452">
    <property type="entry name" value="Metacaspase"/>
</dbReference>
<feature type="coiled-coil region" evidence="1">
    <location>
        <begin position="325"/>
        <end position="369"/>
    </location>
</feature>